<proteinExistence type="predicted"/>
<dbReference type="CDD" id="cd22396">
    <property type="entry name" value="KH-I_FUBP_rpt1"/>
    <property type="match status" value="1"/>
</dbReference>
<reference evidence="5" key="1">
    <citation type="submission" date="2022-01" db="EMBL/GenBank/DDBJ databases">
        <authorList>
            <person name="King R."/>
        </authorList>
    </citation>
    <scope>NUCLEOTIDE SEQUENCE</scope>
</reference>
<dbReference type="GO" id="GO:0003723">
    <property type="term" value="F:RNA binding"/>
    <property type="evidence" value="ECO:0007669"/>
    <property type="project" value="UniProtKB-UniRule"/>
</dbReference>
<dbReference type="EMBL" id="OV651824">
    <property type="protein sequence ID" value="CAH1102045.1"/>
    <property type="molecule type" value="Genomic_DNA"/>
</dbReference>
<name>A0A9P0CM33_9CUCU</name>
<dbReference type="SMART" id="SM00322">
    <property type="entry name" value="KH"/>
    <property type="match status" value="1"/>
</dbReference>
<dbReference type="GO" id="GO:0010468">
    <property type="term" value="P:regulation of gene expression"/>
    <property type="evidence" value="ECO:0007669"/>
    <property type="project" value="UniProtKB-ARBA"/>
</dbReference>
<keyword evidence="1" id="KW-0677">Repeat</keyword>
<dbReference type="PROSITE" id="PS50084">
    <property type="entry name" value="KH_TYPE_1"/>
    <property type="match status" value="1"/>
</dbReference>
<dbReference type="PANTHER" id="PTHR10288">
    <property type="entry name" value="KH DOMAIN CONTAINING RNA BINDING PROTEIN"/>
    <property type="match status" value="1"/>
</dbReference>
<evidence type="ECO:0000313" key="5">
    <source>
        <dbReference type="EMBL" id="CAH1102045.1"/>
    </source>
</evidence>
<evidence type="ECO:0000259" key="4">
    <source>
        <dbReference type="SMART" id="SM00322"/>
    </source>
</evidence>
<evidence type="ECO:0000256" key="2">
    <source>
        <dbReference type="PROSITE-ProRule" id="PRU00117"/>
    </source>
</evidence>
<keyword evidence="6" id="KW-1185">Reference proteome</keyword>
<feature type="region of interest" description="Disordered" evidence="3">
    <location>
        <begin position="67"/>
        <end position="105"/>
    </location>
</feature>
<keyword evidence="2" id="KW-0694">RNA-binding</keyword>
<dbReference type="SUPFAM" id="SSF54791">
    <property type="entry name" value="Eukaryotic type KH-domain (KH-domain type I)"/>
    <property type="match status" value="1"/>
</dbReference>
<dbReference type="InterPro" id="IPR004088">
    <property type="entry name" value="KH_dom_type_1"/>
</dbReference>
<dbReference type="InterPro" id="IPR036612">
    <property type="entry name" value="KH_dom_type_1_sf"/>
</dbReference>
<protein>
    <recommendedName>
        <fullName evidence="4">K Homology domain-containing protein</fullName>
    </recommendedName>
</protein>
<sequence length="196" mass="20546">MSDYSAVAPPPQQNFNQSSAFAAALQRAKQIAAKINPGTTGGENRPKRPLEDCTAVYLIIISKVEPDAKKGPGSLGPLPNPAPLGRPPQSQSMGPPGMGPPGMDDMKVPDKMVGLIIGRGGEQIARLQAETGCKIQMAPDSHGTGDRICSLSGPKDAVERAKQLITDIIRQRSGPPGVSDDDELSSPNAHSNFQGF</sequence>
<dbReference type="Gene3D" id="3.30.1370.10">
    <property type="entry name" value="K Homology domain, type 1"/>
    <property type="match status" value="1"/>
</dbReference>
<dbReference type="Proteomes" id="UP001153636">
    <property type="component" value="Chromosome 12"/>
</dbReference>
<feature type="region of interest" description="Disordered" evidence="3">
    <location>
        <begin position="169"/>
        <end position="196"/>
    </location>
</feature>
<feature type="compositionally biased region" description="Polar residues" evidence="3">
    <location>
        <begin position="185"/>
        <end position="196"/>
    </location>
</feature>
<evidence type="ECO:0000256" key="1">
    <source>
        <dbReference type="ARBA" id="ARBA00022737"/>
    </source>
</evidence>
<dbReference type="AlphaFoldDB" id="A0A9P0CM33"/>
<gene>
    <name evidence="5" type="ORF">PSYICH_LOCUS3491</name>
</gene>
<evidence type="ECO:0000313" key="6">
    <source>
        <dbReference type="Proteomes" id="UP001153636"/>
    </source>
</evidence>
<dbReference type="Pfam" id="PF00013">
    <property type="entry name" value="KH_1"/>
    <property type="match status" value="1"/>
</dbReference>
<evidence type="ECO:0000256" key="3">
    <source>
        <dbReference type="SAM" id="MobiDB-lite"/>
    </source>
</evidence>
<accession>A0A9P0CM33</accession>
<dbReference type="OrthoDB" id="5204190at2759"/>
<organism evidence="5 6">
    <name type="scientific">Psylliodes chrysocephalus</name>
    <dbReference type="NCBI Taxonomy" id="3402493"/>
    <lineage>
        <taxon>Eukaryota</taxon>
        <taxon>Metazoa</taxon>
        <taxon>Ecdysozoa</taxon>
        <taxon>Arthropoda</taxon>
        <taxon>Hexapoda</taxon>
        <taxon>Insecta</taxon>
        <taxon>Pterygota</taxon>
        <taxon>Neoptera</taxon>
        <taxon>Endopterygota</taxon>
        <taxon>Coleoptera</taxon>
        <taxon>Polyphaga</taxon>
        <taxon>Cucujiformia</taxon>
        <taxon>Chrysomeloidea</taxon>
        <taxon>Chrysomelidae</taxon>
        <taxon>Galerucinae</taxon>
        <taxon>Alticini</taxon>
        <taxon>Psylliodes</taxon>
    </lineage>
</organism>
<feature type="domain" description="K Homology" evidence="4">
    <location>
        <begin position="100"/>
        <end position="170"/>
    </location>
</feature>
<dbReference type="InterPro" id="IPR004087">
    <property type="entry name" value="KH_dom"/>
</dbReference>